<organism evidence="5 6">
    <name type="scientific">Undibacterium luofuense</name>
    <dbReference type="NCBI Taxonomy" id="2828733"/>
    <lineage>
        <taxon>Bacteria</taxon>
        <taxon>Pseudomonadati</taxon>
        <taxon>Pseudomonadota</taxon>
        <taxon>Betaproteobacteria</taxon>
        <taxon>Burkholderiales</taxon>
        <taxon>Oxalobacteraceae</taxon>
        <taxon>Undibacterium</taxon>
    </lineage>
</organism>
<comment type="caution">
    <text evidence="5">The sequence shown here is derived from an EMBL/GenBank/DDBJ whole genome shotgun (WGS) entry which is preliminary data.</text>
</comment>
<dbReference type="PANTHER" id="PTHR33121:SF23">
    <property type="entry name" value="CYCLIC DI-GMP PHOSPHODIESTERASE PDEB"/>
    <property type="match status" value="1"/>
</dbReference>
<dbReference type="InterPro" id="IPR003660">
    <property type="entry name" value="HAMP_dom"/>
</dbReference>
<dbReference type="Gene3D" id="3.30.110.200">
    <property type="match status" value="1"/>
</dbReference>
<dbReference type="NCBIfam" id="TIGR00254">
    <property type="entry name" value="GGDEF"/>
    <property type="match status" value="1"/>
</dbReference>
<dbReference type="Gene3D" id="3.30.70.270">
    <property type="match status" value="1"/>
</dbReference>
<dbReference type="GO" id="GO:0016020">
    <property type="term" value="C:membrane"/>
    <property type="evidence" value="ECO:0007669"/>
    <property type="project" value="InterPro"/>
</dbReference>
<dbReference type="PROSITE" id="PS50887">
    <property type="entry name" value="GGDEF"/>
    <property type="match status" value="1"/>
</dbReference>
<dbReference type="GO" id="GO:0071111">
    <property type="term" value="F:cyclic-guanylate-specific phosphodiesterase activity"/>
    <property type="evidence" value="ECO:0007669"/>
    <property type="project" value="InterPro"/>
</dbReference>
<dbReference type="SMART" id="SM00052">
    <property type="entry name" value="EAL"/>
    <property type="match status" value="1"/>
</dbReference>
<dbReference type="Pfam" id="PF00990">
    <property type="entry name" value="GGDEF"/>
    <property type="match status" value="1"/>
</dbReference>
<evidence type="ECO:0000256" key="1">
    <source>
        <dbReference type="SAM" id="Phobius"/>
    </source>
</evidence>
<reference evidence="5" key="1">
    <citation type="submission" date="2021-04" db="EMBL/GenBank/DDBJ databases">
        <title>novel species isolated from subtropical streams in China.</title>
        <authorList>
            <person name="Lu H."/>
        </authorList>
    </citation>
    <scope>NUCLEOTIDE SEQUENCE</scope>
    <source>
        <strain evidence="5">LFS511W</strain>
    </source>
</reference>
<name>A0A941DIJ3_9BURK</name>
<keyword evidence="6" id="KW-1185">Reference proteome</keyword>
<proteinExistence type="predicted"/>
<feature type="domain" description="EAL" evidence="2">
    <location>
        <begin position="404"/>
        <end position="652"/>
    </location>
</feature>
<protein>
    <submittedName>
        <fullName evidence="5">EAL domain-containing protein</fullName>
    </submittedName>
</protein>
<dbReference type="InterPro" id="IPR050706">
    <property type="entry name" value="Cyclic-di-GMP_PDE-like"/>
</dbReference>
<evidence type="ECO:0000259" key="4">
    <source>
        <dbReference type="PROSITE" id="PS50887"/>
    </source>
</evidence>
<dbReference type="PROSITE" id="PS50883">
    <property type="entry name" value="EAL"/>
    <property type="match status" value="1"/>
</dbReference>
<dbReference type="Pfam" id="PF00563">
    <property type="entry name" value="EAL"/>
    <property type="match status" value="1"/>
</dbReference>
<keyword evidence="1" id="KW-0812">Transmembrane</keyword>
<dbReference type="CDD" id="cd06225">
    <property type="entry name" value="HAMP"/>
    <property type="match status" value="1"/>
</dbReference>
<evidence type="ECO:0000313" key="6">
    <source>
        <dbReference type="Proteomes" id="UP000680067"/>
    </source>
</evidence>
<feature type="domain" description="HAMP" evidence="3">
    <location>
        <begin position="172"/>
        <end position="224"/>
    </location>
</feature>
<keyword evidence="1" id="KW-1133">Transmembrane helix</keyword>
<feature type="transmembrane region" description="Helical" evidence="1">
    <location>
        <begin position="7"/>
        <end position="28"/>
    </location>
</feature>
<dbReference type="InterPro" id="IPR032244">
    <property type="entry name" value="LapD_MoxY_N"/>
</dbReference>
<gene>
    <name evidence="5" type="ORF">KDM89_00705</name>
</gene>
<dbReference type="InterPro" id="IPR001633">
    <property type="entry name" value="EAL_dom"/>
</dbReference>
<dbReference type="RefSeq" id="WP_212686041.1">
    <property type="nucleotide sequence ID" value="NZ_JAGSPN010000001.1"/>
</dbReference>
<evidence type="ECO:0000259" key="3">
    <source>
        <dbReference type="PROSITE" id="PS50885"/>
    </source>
</evidence>
<dbReference type="EMBL" id="JAGSPN010000001">
    <property type="protein sequence ID" value="MBR7780645.1"/>
    <property type="molecule type" value="Genomic_DNA"/>
</dbReference>
<dbReference type="InterPro" id="IPR000160">
    <property type="entry name" value="GGDEF_dom"/>
</dbReference>
<dbReference type="SUPFAM" id="SSF55073">
    <property type="entry name" value="Nucleotide cyclase"/>
    <property type="match status" value="1"/>
</dbReference>
<feature type="transmembrane region" description="Helical" evidence="1">
    <location>
        <begin position="152"/>
        <end position="175"/>
    </location>
</feature>
<sequence length="652" mass="72683">MTLKKQLLLAMSGLFLLVFIVVQTLTVLSTRDYLQQQLASHAQDAATTLSKTLQTALQQHDATLAATEIASVFDRGYYRQMLVLDADGKVLAKRELADQTVAEPGWVTQLVRLELQPAEAFVSAGWRQLGKVVVVSHPAYAYQYLWQSMLNLATWMLALFVLVMLAGLLILRWLLRPLEAMESMATGIRQHRFTTIERLPYARELRQLVRAMNQMSQHIDQELSRAAQQADTLRQQAMQDALTGLENRESFRLRLNQLLQRDEGISQAWLGLLELEGLHELNQQHGFAQGDAVLRQIAQCLQQQIPAHNGLVARLGGSTFAWLIQDQTAAQAQALAQTISTGLSLPDTGLRWLAVLSGFSSPAEQGVLLARADFLLAQARQQQAWQQIQVHDEASSGQLSGMGSQAWRTTLTEAQTQNRWLLSVQPVLRFADEHELHQELLLRLALPSGDILPAAAFLPMVKRHQLSAIMDKAALSLALELISRHEGATGRIAVNIAAASLQDTEWRLWLLDGCAGRWPVRQRLALEFTEAELQDAGDTALGSLPLLRENGVQIGIDQFGLHPSAVRMLRQLTPDYVKMDPQLLQQAMLDSNWRTHLQAIVQLATAMDIPVIAQKLENEAMLQFARECGLVAGQGFYLAEPVSVQRAFRPYL</sequence>
<dbReference type="AlphaFoldDB" id="A0A941DIJ3"/>
<dbReference type="PANTHER" id="PTHR33121">
    <property type="entry name" value="CYCLIC DI-GMP PHOSPHODIESTERASE PDEF"/>
    <property type="match status" value="1"/>
</dbReference>
<dbReference type="Pfam" id="PF16448">
    <property type="entry name" value="LapD_MoxY_N"/>
    <property type="match status" value="1"/>
</dbReference>
<feature type="domain" description="GGDEF" evidence="4">
    <location>
        <begin position="266"/>
        <end position="393"/>
    </location>
</feature>
<dbReference type="SMART" id="SM00267">
    <property type="entry name" value="GGDEF"/>
    <property type="match status" value="1"/>
</dbReference>
<dbReference type="InterPro" id="IPR035919">
    <property type="entry name" value="EAL_sf"/>
</dbReference>
<dbReference type="InterPro" id="IPR029787">
    <property type="entry name" value="Nucleotide_cyclase"/>
</dbReference>
<dbReference type="Gene3D" id="3.20.20.450">
    <property type="entry name" value="EAL domain"/>
    <property type="match status" value="1"/>
</dbReference>
<evidence type="ECO:0000313" key="5">
    <source>
        <dbReference type="EMBL" id="MBR7780645.1"/>
    </source>
</evidence>
<dbReference type="PROSITE" id="PS50885">
    <property type="entry name" value="HAMP"/>
    <property type="match status" value="1"/>
</dbReference>
<dbReference type="SMART" id="SM00304">
    <property type="entry name" value="HAMP"/>
    <property type="match status" value="1"/>
</dbReference>
<dbReference type="SUPFAM" id="SSF141868">
    <property type="entry name" value="EAL domain-like"/>
    <property type="match status" value="1"/>
</dbReference>
<dbReference type="Gene3D" id="6.20.270.20">
    <property type="entry name" value="LapD/MoxY periplasmic domain"/>
    <property type="match status" value="1"/>
</dbReference>
<dbReference type="GO" id="GO:0007165">
    <property type="term" value="P:signal transduction"/>
    <property type="evidence" value="ECO:0007669"/>
    <property type="project" value="InterPro"/>
</dbReference>
<dbReference type="InterPro" id="IPR042461">
    <property type="entry name" value="LapD_MoxY_peri_C"/>
</dbReference>
<evidence type="ECO:0000259" key="2">
    <source>
        <dbReference type="PROSITE" id="PS50883"/>
    </source>
</evidence>
<accession>A0A941DIJ3</accession>
<dbReference type="Proteomes" id="UP000680067">
    <property type="component" value="Unassembled WGS sequence"/>
</dbReference>
<keyword evidence="1" id="KW-0472">Membrane</keyword>
<dbReference type="CDD" id="cd01948">
    <property type="entry name" value="EAL"/>
    <property type="match status" value="1"/>
</dbReference>
<dbReference type="InterPro" id="IPR043128">
    <property type="entry name" value="Rev_trsase/Diguanyl_cyclase"/>
</dbReference>